<protein>
    <submittedName>
        <fullName evidence="6">Microtubule-associated protein</fullName>
    </submittedName>
</protein>
<dbReference type="Gramene" id="PSS33152">
    <property type="protein sequence ID" value="PSS33152"/>
    <property type="gene ID" value="CEY00_Acc03538"/>
</dbReference>
<dbReference type="OrthoDB" id="642895at2759"/>
<dbReference type="EMBL" id="NKQK01000003">
    <property type="protein sequence ID" value="PSS33152.1"/>
    <property type="molecule type" value="Genomic_DNA"/>
</dbReference>
<feature type="coiled-coil region" evidence="5">
    <location>
        <begin position="10"/>
        <end position="37"/>
    </location>
</feature>
<comment type="subcellular location">
    <subcellularLocation>
        <location evidence="1">Cytoplasm</location>
        <location evidence="1">Cytoskeleton</location>
    </subcellularLocation>
</comment>
<name>A0A2R6RSZ5_ACTCC</name>
<keyword evidence="7" id="KW-1185">Reference proteome</keyword>
<keyword evidence="3" id="KW-0493">Microtubule</keyword>
<dbReference type="InParanoid" id="A0A2R6RSZ5"/>
<dbReference type="GO" id="GO:0005737">
    <property type="term" value="C:cytoplasm"/>
    <property type="evidence" value="ECO:0007669"/>
    <property type="project" value="TreeGrafter"/>
</dbReference>
<reference evidence="7" key="2">
    <citation type="journal article" date="2018" name="BMC Genomics">
        <title>A manually annotated Actinidia chinensis var. chinensis (kiwifruit) genome highlights the challenges associated with draft genomes and gene prediction in plants.</title>
        <authorList>
            <person name="Pilkington S.M."/>
            <person name="Crowhurst R."/>
            <person name="Hilario E."/>
            <person name="Nardozza S."/>
            <person name="Fraser L."/>
            <person name="Peng Y."/>
            <person name="Gunaseelan K."/>
            <person name="Simpson R."/>
            <person name="Tahir J."/>
            <person name="Deroles S.C."/>
            <person name="Templeton K."/>
            <person name="Luo Z."/>
            <person name="Davy M."/>
            <person name="Cheng C."/>
            <person name="McNeilage M."/>
            <person name="Scaglione D."/>
            <person name="Liu Y."/>
            <person name="Zhang Q."/>
            <person name="Datson P."/>
            <person name="De Silva N."/>
            <person name="Gardiner S.E."/>
            <person name="Bassett H."/>
            <person name="Chagne D."/>
            <person name="McCallum J."/>
            <person name="Dzierzon H."/>
            <person name="Deng C."/>
            <person name="Wang Y.Y."/>
            <person name="Barron L."/>
            <person name="Manako K."/>
            <person name="Bowen J."/>
            <person name="Foster T.M."/>
            <person name="Erridge Z.A."/>
            <person name="Tiffin H."/>
            <person name="Waite C.N."/>
            <person name="Davies K.M."/>
            <person name="Grierson E.P."/>
            <person name="Laing W.A."/>
            <person name="Kirk R."/>
            <person name="Chen X."/>
            <person name="Wood M."/>
            <person name="Montefiori M."/>
            <person name="Brummell D.A."/>
            <person name="Schwinn K.E."/>
            <person name="Catanach A."/>
            <person name="Fullerton C."/>
            <person name="Li D."/>
            <person name="Meiyalaghan S."/>
            <person name="Nieuwenhuizen N."/>
            <person name="Read N."/>
            <person name="Prakash R."/>
            <person name="Hunter D."/>
            <person name="Zhang H."/>
            <person name="McKenzie M."/>
            <person name="Knabel M."/>
            <person name="Harris A."/>
            <person name="Allan A.C."/>
            <person name="Gleave A."/>
            <person name="Chen A."/>
            <person name="Janssen B.J."/>
            <person name="Plunkett B."/>
            <person name="Ampomah-Dwamena C."/>
            <person name="Voogd C."/>
            <person name="Leif D."/>
            <person name="Lafferty D."/>
            <person name="Souleyre E.J.F."/>
            <person name="Varkonyi-Gasic E."/>
            <person name="Gambi F."/>
            <person name="Hanley J."/>
            <person name="Yao J.L."/>
            <person name="Cheung J."/>
            <person name="David K.M."/>
            <person name="Warren B."/>
            <person name="Marsh K."/>
            <person name="Snowden K.C."/>
            <person name="Lin-Wang K."/>
            <person name="Brian L."/>
            <person name="Martinez-Sanchez M."/>
            <person name="Wang M."/>
            <person name="Ileperuma N."/>
            <person name="Macnee N."/>
            <person name="Campin R."/>
            <person name="McAtee P."/>
            <person name="Drummond R.S.M."/>
            <person name="Espley R.V."/>
            <person name="Ireland H.S."/>
            <person name="Wu R."/>
            <person name="Atkinson R.G."/>
            <person name="Karunairetnam S."/>
            <person name="Bulley S."/>
            <person name="Chunkath S."/>
            <person name="Hanley Z."/>
            <person name="Storey R."/>
            <person name="Thrimawithana A.H."/>
            <person name="Thomson S."/>
            <person name="David C."/>
            <person name="Testolin R."/>
            <person name="Huang H."/>
            <person name="Hellens R.P."/>
            <person name="Schaffer R.J."/>
        </authorList>
    </citation>
    <scope>NUCLEOTIDE SEQUENCE [LARGE SCALE GENOMIC DNA]</scope>
    <source>
        <strain evidence="7">cv. Red5</strain>
    </source>
</reference>
<dbReference type="PANTHER" id="PTHR19321:SF7">
    <property type="entry name" value="65-KDA MICROTUBULE-ASSOCIATED PROTEIN 3"/>
    <property type="match status" value="1"/>
</dbReference>
<dbReference type="GO" id="GO:0005874">
    <property type="term" value="C:microtubule"/>
    <property type="evidence" value="ECO:0007669"/>
    <property type="project" value="UniProtKB-KW"/>
</dbReference>
<accession>A0A2R6RSZ5</accession>
<comment type="caution">
    <text evidence="6">The sequence shown here is derived from an EMBL/GenBank/DDBJ whole genome shotgun (WGS) entry which is preliminary data.</text>
</comment>
<evidence type="ECO:0000256" key="1">
    <source>
        <dbReference type="ARBA" id="ARBA00004245"/>
    </source>
</evidence>
<evidence type="ECO:0000256" key="3">
    <source>
        <dbReference type="ARBA" id="ARBA00022701"/>
    </source>
</evidence>
<reference evidence="6 7" key="1">
    <citation type="submission" date="2017-07" db="EMBL/GenBank/DDBJ databases">
        <title>An improved, manually edited Actinidia chinensis var. chinensis (kiwifruit) genome highlights the challenges associated with draft genomes and gene prediction in plants.</title>
        <authorList>
            <person name="Pilkington S."/>
            <person name="Crowhurst R."/>
            <person name="Hilario E."/>
            <person name="Nardozza S."/>
            <person name="Fraser L."/>
            <person name="Peng Y."/>
            <person name="Gunaseelan K."/>
            <person name="Simpson R."/>
            <person name="Tahir J."/>
            <person name="Deroles S."/>
            <person name="Templeton K."/>
            <person name="Luo Z."/>
            <person name="Davy M."/>
            <person name="Cheng C."/>
            <person name="Mcneilage M."/>
            <person name="Scaglione D."/>
            <person name="Liu Y."/>
            <person name="Zhang Q."/>
            <person name="Datson P."/>
            <person name="De Silva N."/>
            <person name="Gardiner S."/>
            <person name="Bassett H."/>
            <person name="Chagne D."/>
            <person name="Mccallum J."/>
            <person name="Dzierzon H."/>
            <person name="Deng C."/>
            <person name="Wang Y.-Y."/>
            <person name="Barron N."/>
            <person name="Manako K."/>
            <person name="Bowen J."/>
            <person name="Foster T."/>
            <person name="Erridge Z."/>
            <person name="Tiffin H."/>
            <person name="Waite C."/>
            <person name="Davies K."/>
            <person name="Grierson E."/>
            <person name="Laing W."/>
            <person name="Kirk R."/>
            <person name="Chen X."/>
            <person name="Wood M."/>
            <person name="Montefiori M."/>
            <person name="Brummell D."/>
            <person name="Schwinn K."/>
            <person name="Catanach A."/>
            <person name="Fullerton C."/>
            <person name="Li D."/>
            <person name="Meiyalaghan S."/>
            <person name="Nieuwenhuizen N."/>
            <person name="Read N."/>
            <person name="Prakash R."/>
            <person name="Hunter D."/>
            <person name="Zhang H."/>
            <person name="Mckenzie M."/>
            <person name="Knabel M."/>
            <person name="Harris A."/>
            <person name="Allan A."/>
            <person name="Chen A."/>
            <person name="Janssen B."/>
            <person name="Plunkett B."/>
            <person name="Dwamena C."/>
            <person name="Voogd C."/>
            <person name="Leif D."/>
            <person name="Lafferty D."/>
            <person name="Souleyre E."/>
            <person name="Varkonyi-Gasic E."/>
            <person name="Gambi F."/>
            <person name="Hanley J."/>
            <person name="Yao J.-L."/>
            <person name="Cheung J."/>
            <person name="David K."/>
            <person name="Warren B."/>
            <person name="Marsh K."/>
            <person name="Snowden K."/>
            <person name="Lin-Wang K."/>
            <person name="Brian L."/>
            <person name="Martinez-Sanchez M."/>
            <person name="Wang M."/>
            <person name="Ileperuma N."/>
            <person name="Macnee N."/>
            <person name="Campin R."/>
            <person name="Mcatee P."/>
            <person name="Drummond R."/>
            <person name="Espley R."/>
            <person name="Ireland H."/>
            <person name="Wu R."/>
            <person name="Atkinson R."/>
            <person name="Karunairetnam S."/>
            <person name="Bulley S."/>
            <person name="Chunkath S."/>
            <person name="Hanley Z."/>
            <person name="Storey R."/>
            <person name="Thrimawithana A."/>
            <person name="Thomson S."/>
            <person name="David C."/>
            <person name="Testolin R."/>
        </authorList>
    </citation>
    <scope>NUCLEOTIDE SEQUENCE [LARGE SCALE GENOMIC DNA]</scope>
    <source>
        <strain evidence="7">cv. Red5</strain>
        <tissue evidence="6">Young leaf</tissue>
    </source>
</reference>
<evidence type="ECO:0000313" key="6">
    <source>
        <dbReference type="EMBL" id="PSS33152.1"/>
    </source>
</evidence>
<keyword evidence="4" id="KW-0206">Cytoskeleton</keyword>
<feature type="coiled-coil region" evidence="5">
    <location>
        <begin position="323"/>
        <end position="350"/>
    </location>
</feature>
<dbReference type="InterPro" id="IPR007145">
    <property type="entry name" value="MAP65_Ase1_PRC1"/>
</dbReference>
<dbReference type="Proteomes" id="UP000241394">
    <property type="component" value="Chromosome LG3"/>
</dbReference>
<sequence>MLLELEQECLDLYRRKVDQANRSRAHLRKAISDSEAELAPICSAMGERPVHIRQGDRLERVFDLLNTLDLLCLVLGIDFKQTVNEIHPSLGNDSKGTKNISNDTIDQLGTAANLSFEISQLQDLASSLLELWNLMDTPIEEQQMFQSIACNIADSEHEITEPNMLALDFINNVVVEVSWLEELKVSKMKELVQKKRSELEEICRKTHLIPESDSALENAIEAIECPAFLLEQIELQIAKVKEEAFSRNEVLEKYEKWLAACEEESWLEEYNMDENRYNAGRGMVEALASKITLWENERGIEFTYDGVKLVQNYSAYVPVQVRLLSTLEEYTNLQQEKEQERKRQRDQKKLQGQLMAEQEILFGLKPKFREAPDWKEGS</sequence>
<proteinExistence type="inferred from homology"/>
<dbReference type="AlphaFoldDB" id="A0A2R6RSZ5"/>
<comment type="similarity">
    <text evidence="2">Belongs to the MAP65/ASE1 family.</text>
</comment>
<dbReference type="Pfam" id="PF03999">
    <property type="entry name" value="MAP65_ASE1"/>
    <property type="match status" value="2"/>
</dbReference>
<dbReference type="OMA" id="EICTRTH"/>
<dbReference type="GO" id="GO:0005819">
    <property type="term" value="C:spindle"/>
    <property type="evidence" value="ECO:0007669"/>
    <property type="project" value="TreeGrafter"/>
</dbReference>
<organism evidence="6 7">
    <name type="scientific">Actinidia chinensis var. chinensis</name>
    <name type="common">Chinese soft-hair kiwi</name>
    <dbReference type="NCBI Taxonomy" id="1590841"/>
    <lineage>
        <taxon>Eukaryota</taxon>
        <taxon>Viridiplantae</taxon>
        <taxon>Streptophyta</taxon>
        <taxon>Embryophyta</taxon>
        <taxon>Tracheophyta</taxon>
        <taxon>Spermatophyta</taxon>
        <taxon>Magnoliopsida</taxon>
        <taxon>eudicotyledons</taxon>
        <taxon>Gunneridae</taxon>
        <taxon>Pentapetalae</taxon>
        <taxon>asterids</taxon>
        <taxon>Ericales</taxon>
        <taxon>Actinidiaceae</taxon>
        <taxon>Actinidia</taxon>
    </lineage>
</organism>
<evidence type="ECO:0000313" key="7">
    <source>
        <dbReference type="Proteomes" id="UP000241394"/>
    </source>
</evidence>
<dbReference type="PANTHER" id="PTHR19321">
    <property type="entry name" value="PROTEIN REGULATOR OF CYTOKINESIS 1 PRC1-RELATED"/>
    <property type="match status" value="1"/>
</dbReference>
<keyword evidence="5" id="KW-0175">Coiled coil</keyword>
<evidence type="ECO:0000256" key="2">
    <source>
        <dbReference type="ARBA" id="ARBA00006187"/>
    </source>
</evidence>
<dbReference type="STRING" id="1590841.A0A2R6RSZ5"/>
<keyword evidence="4" id="KW-0963">Cytoplasm</keyword>
<gene>
    <name evidence="6" type="ORF">CEY00_Acc03538</name>
</gene>
<dbReference type="Gene3D" id="1.20.58.1520">
    <property type="match status" value="2"/>
</dbReference>
<evidence type="ECO:0000256" key="4">
    <source>
        <dbReference type="ARBA" id="ARBA00023212"/>
    </source>
</evidence>
<dbReference type="GO" id="GO:0000226">
    <property type="term" value="P:microtubule cytoskeleton organization"/>
    <property type="evidence" value="ECO:0007669"/>
    <property type="project" value="InterPro"/>
</dbReference>
<dbReference type="GO" id="GO:0008017">
    <property type="term" value="F:microtubule binding"/>
    <property type="evidence" value="ECO:0007669"/>
    <property type="project" value="InterPro"/>
</dbReference>
<evidence type="ECO:0000256" key="5">
    <source>
        <dbReference type="SAM" id="Coils"/>
    </source>
</evidence>